<comment type="caution">
    <text evidence="4">The sequence shown here is derived from an EMBL/GenBank/DDBJ whole genome shotgun (WGS) entry which is preliminary data.</text>
</comment>
<dbReference type="Proteomes" id="UP000181790">
    <property type="component" value="Unassembled WGS sequence"/>
</dbReference>
<feature type="domain" description="Putative auto-transporter adhesin head GIN" evidence="3">
    <location>
        <begin position="44"/>
        <end position="224"/>
    </location>
</feature>
<name>A0A1S2VNX3_9BACT</name>
<evidence type="ECO:0000313" key="5">
    <source>
        <dbReference type="Proteomes" id="UP000181790"/>
    </source>
</evidence>
<reference evidence="4 5" key="1">
    <citation type="submission" date="2016-10" db="EMBL/GenBank/DDBJ databases">
        <title>Arsenicibacter rosenii gen. nov., sp. nov., an efficient arsenic-methylating bacterium isolated from an arsenic-contaminated paddy soil.</title>
        <authorList>
            <person name="Huang K."/>
        </authorList>
    </citation>
    <scope>NUCLEOTIDE SEQUENCE [LARGE SCALE GENOMIC DNA]</scope>
    <source>
        <strain evidence="4 5">SM-1</strain>
    </source>
</reference>
<gene>
    <name evidence="4" type="ORF">BLX24_08705</name>
</gene>
<sequence>MKNLQSRFVAFGLALTVAAGLASASFTNKTVQDEETRTFSVNGFDRLDMGSAFVIHVKQGSSYSVKATGRKQDLDELEAQVKGKTLDIHYGSKWNRNRKRVTFDITMPSLQGIDFSGASTSDVRGFKNQGNMSVEVSGASTSTIELDADKIEVDFSGASTVNLIGRADQITGDISGATTVKAFDLQSKKVQLEVSGASGVRVNASEKLSIDASGASSVRYRGSASVSANTSGASSVRKDA</sequence>
<feature type="compositionally biased region" description="Polar residues" evidence="1">
    <location>
        <begin position="224"/>
        <end position="234"/>
    </location>
</feature>
<keyword evidence="5" id="KW-1185">Reference proteome</keyword>
<dbReference type="RefSeq" id="WP_071502714.1">
    <property type="nucleotide sequence ID" value="NZ_MORL01000003.1"/>
</dbReference>
<dbReference type="Gene3D" id="2.160.20.120">
    <property type="match status" value="1"/>
</dbReference>
<feature type="signal peptide" evidence="2">
    <location>
        <begin position="1"/>
        <end position="24"/>
    </location>
</feature>
<accession>A0A1S2VNX3</accession>
<evidence type="ECO:0000256" key="2">
    <source>
        <dbReference type="SAM" id="SignalP"/>
    </source>
</evidence>
<organism evidence="4 5">
    <name type="scientific">Arsenicibacter rosenii</name>
    <dbReference type="NCBI Taxonomy" id="1750698"/>
    <lineage>
        <taxon>Bacteria</taxon>
        <taxon>Pseudomonadati</taxon>
        <taxon>Bacteroidota</taxon>
        <taxon>Cytophagia</taxon>
        <taxon>Cytophagales</taxon>
        <taxon>Spirosomataceae</taxon>
        <taxon>Arsenicibacter</taxon>
    </lineage>
</organism>
<dbReference type="AlphaFoldDB" id="A0A1S2VNX3"/>
<proteinExistence type="predicted"/>
<evidence type="ECO:0000313" key="4">
    <source>
        <dbReference type="EMBL" id="OIN59915.1"/>
    </source>
</evidence>
<dbReference type="Pfam" id="PF10988">
    <property type="entry name" value="DUF2807"/>
    <property type="match status" value="1"/>
</dbReference>
<keyword evidence="2" id="KW-0732">Signal</keyword>
<dbReference type="EMBL" id="MORL01000003">
    <property type="protein sequence ID" value="OIN59915.1"/>
    <property type="molecule type" value="Genomic_DNA"/>
</dbReference>
<protein>
    <submittedName>
        <fullName evidence="4">DUF2807 domain-containing protein</fullName>
    </submittedName>
</protein>
<dbReference type="OrthoDB" id="980382at2"/>
<feature type="chain" id="PRO_5010356441" evidence="2">
    <location>
        <begin position="25"/>
        <end position="240"/>
    </location>
</feature>
<dbReference type="InterPro" id="IPR021255">
    <property type="entry name" value="DUF2807"/>
</dbReference>
<feature type="region of interest" description="Disordered" evidence="1">
    <location>
        <begin position="213"/>
        <end position="240"/>
    </location>
</feature>
<evidence type="ECO:0000259" key="3">
    <source>
        <dbReference type="Pfam" id="PF10988"/>
    </source>
</evidence>
<evidence type="ECO:0000256" key="1">
    <source>
        <dbReference type="SAM" id="MobiDB-lite"/>
    </source>
</evidence>